<dbReference type="EMBL" id="AM180252">
    <property type="protein sequence ID" value="CAJ54059.1"/>
    <property type="molecule type" value="Genomic_DNA"/>
</dbReference>
<name>Q1MSG6_LAWIP</name>
<accession>Q1MSG6</accession>
<organism evidence="2 3">
    <name type="scientific">Lawsonia intracellularis (strain PHE/MN1-00)</name>
    <dbReference type="NCBI Taxonomy" id="363253"/>
    <lineage>
        <taxon>Bacteria</taxon>
        <taxon>Pseudomonadati</taxon>
        <taxon>Thermodesulfobacteriota</taxon>
        <taxon>Desulfovibrionia</taxon>
        <taxon>Desulfovibrionales</taxon>
        <taxon>Desulfovibrionaceae</taxon>
        <taxon>Lawsonia</taxon>
    </lineage>
</organism>
<dbReference type="Proteomes" id="UP000002430">
    <property type="component" value="Chromosome"/>
</dbReference>
<sequence>MFIVLSIFFTEAINSTSCINKTLFSCKKRMARGTNFNLHIFTFGRKGFYTKATSTSNSCFINLRMNIFFHRVHLSDFEQIYIYYFVMTSKLIFMCYIITIYFYK</sequence>
<proteinExistence type="predicted"/>
<feature type="transmembrane region" description="Helical" evidence="1">
    <location>
        <begin position="81"/>
        <end position="103"/>
    </location>
</feature>
<evidence type="ECO:0000313" key="2">
    <source>
        <dbReference type="EMBL" id="CAJ54059.1"/>
    </source>
</evidence>
<dbReference type="HOGENOM" id="CLU_2246624_0_0_7"/>
<dbReference type="STRING" id="363253.LI0003"/>
<keyword evidence="3" id="KW-1185">Reference proteome</keyword>
<keyword evidence="1" id="KW-1133">Transmembrane helix</keyword>
<dbReference type="AlphaFoldDB" id="Q1MSG6"/>
<dbReference type="KEGG" id="lip:LI0003"/>
<gene>
    <name evidence="2" type="ordered locus">LI0003</name>
</gene>
<evidence type="ECO:0000256" key="1">
    <source>
        <dbReference type="SAM" id="Phobius"/>
    </source>
</evidence>
<evidence type="ECO:0000313" key="3">
    <source>
        <dbReference type="Proteomes" id="UP000002430"/>
    </source>
</evidence>
<protein>
    <submittedName>
        <fullName evidence="2">NA</fullName>
    </submittedName>
</protein>
<keyword evidence="1" id="KW-0472">Membrane</keyword>
<keyword evidence="1" id="KW-0812">Transmembrane</keyword>
<reference evidence="2 3" key="1">
    <citation type="submission" date="2005-11" db="EMBL/GenBank/DDBJ databases">
        <title>The complete genome sequence of Lawsonia intracellularis: the causative agent of proliferative enteropathy.</title>
        <authorList>
            <person name="Kaur K."/>
            <person name="Zhang Q."/>
            <person name="Beckler D."/>
            <person name="Munir S."/>
            <person name="Li L."/>
            <person name="Kinsley K."/>
            <person name="Herron L."/>
            <person name="Peterson A."/>
            <person name="May B."/>
            <person name="Singh S."/>
            <person name="Gebhart C."/>
            <person name="Kapur V."/>
        </authorList>
    </citation>
    <scope>NUCLEOTIDE SEQUENCE [LARGE SCALE GENOMIC DNA]</scope>
    <source>
        <strain evidence="2 3">PHE/MN1-00</strain>
    </source>
</reference>